<evidence type="ECO:0000256" key="5">
    <source>
        <dbReference type="PROSITE-ProRule" id="PRU00175"/>
    </source>
</evidence>
<dbReference type="OrthoDB" id="2248014at2759"/>
<evidence type="ECO:0000256" key="4">
    <source>
        <dbReference type="ARBA" id="ARBA00022833"/>
    </source>
</evidence>
<feature type="compositionally biased region" description="Low complexity" evidence="6">
    <location>
        <begin position="302"/>
        <end position="318"/>
    </location>
</feature>
<feature type="region of interest" description="Disordered" evidence="6">
    <location>
        <begin position="705"/>
        <end position="757"/>
    </location>
</feature>
<evidence type="ECO:0000259" key="7">
    <source>
        <dbReference type="PROSITE" id="PS50089"/>
    </source>
</evidence>
<dbReference type="GO" id="GO:0008270">
    <property type="term" value="F:zinc ion binding"/>
    <property type="evidence" value="ECO:0007669"/>
    <property type="project" value="UniProtKB-KW"/>
</dbReference>
<evidence type="ECO:0000313" key="9">
    <source>
        <dbReference type="EMBL" id="PIK62985.1"/>
    </source>
</evidence>
<keyword evidence="10" id="KW-1185">Reference proteome</keyword>
<dbReference type="PROSITE" id="PS50235">
    <property type="entry name" value="USP_3"/>
    <property type="match status" value="1"/>
</dbReference>
<feature type="compositionally biased region" description="Pro residues" evidence="6">
    <location>
        <begin position="705"/>
        <end position="714"/>
    </location>
</feature>
<comment type="caution">
    <text evidence="9">The sequence shown here is derived from an EMBL/GenBank/DDBJ whole genome shotgun (WGS) entry which is preliminary data.</text>
</comment>
<dbReference type="EMBL" id="MRZV01000002">
    <property type="protein sequence ID" value="PIK62985.1"/>
    <property type="molecule type" value="Genomic_DNA"/>
</dbReference>
<dbReference type="Pfam" id="PF00443">
    <property type="entry name" value="UCH"/>
    <property type="match status" value="1"/>
</dbReference>
<dbReference type="Gene3D" id="3.90.70.10">
    <property type="entry name" value="Cysteine proteinases"/>
    <property type="match status" value="2"/>
</dbReference>
<dbReference type="STRING" id="307972.A0A2G8LRX8"/>
<dbReference type="PANTHER" id="PTHR21646">
    <property type="entry name" value="UBIQUITIN CARBOXYL-TERMINAL HYDROLASE"/>
    <property type="match status" value="1"/>
</dbReference>
<evidence type="ECO:0000313" key="10">
    <source>
        <dbReference type="Proteomes" id="UP000230750"/>
    </source>
</evidence>
<dbReference type="InterPro" id="IPR001394">
    <property type="entry name" value="Peptidase_C19_UCH"/>
</dbReference>
<comment type="catalytic activity">
    <reaction evidence="1">
        <text>Thiol-dependent hydrolysis of ester, thioester, amide, peptide and isopeptide bonds formed by the C-terminal Gly of ubiquitin (a 76-residue protein attached to proteins as an intracellular targeting signal).</text>
        <dbReference type="EC" id="3.4.19.12"/>
    </reaction>
</comment>
<dbReference type="InterPro" id="IPR028889">
    <property type="entry name" value="USP"/>
</dbReference>
<feature type="domain" description="USP" evidence="8">
    <location>
        <begin position="1"/>
        <end position="694"/>
    </location>
</feature>
<name>A0A2G8LRX8_STIJA</name>
<feature type="region of interest" description="Disordered" evidence="6">
    <location>
        <begin position="238"/>
        <end position="355"/>
    </location>
</feature>
<gene>
    <name evidence="9" type="ORF">BSL78_00112</name>
</gene>
<reference evidence="9 10" key="1">
    <citation type="journal article" date="2017" name="PLoS Biol.">
        <title>The sea cucumber genome provides insights into morphological evolution and visceral regeneration.</title>
        <authorList>
            <person name="Zhang X."/>
            <person name="Sun L."/>
            <person name="Yuan J."/>
            <person name="Sun Y."/>
            <person name="Gao Y."/>
            <person name="Zhang L."/>
            <person name="Li S."/>
            <person name="Dai H."/>
            <person name="Hamel J.F."/>
            <person name="Liu C."/>
            <person name="Yu Y."/>
            <person name="Liu S."/>
            <person name="Lin W."/>
            <person name="Guo K."/>
            <person name="Jin S."/>
            <person name="Xu P."/>
            <person name="Storey K.B."/>
            <person name="Huan P."/>
            <person name="Zhang T."/>
            <person name="Zhou Y."/>
            <person name="Zhang J."/>
            <person name="Lin C."/>
            <person name="Li X."/>
            <person name="Xing L."/>
            <person name="Huo D."/>
            <person name="Sun M."/>
            <person name="Wang L."/>
            <person name="Mercier A."/>
            <person name="Li F."/>
            <person name="Yang H."/>
            <person name="Xiang J."/>
        </authorList>
    </citation>
    <scope>NUCLEOTIDE SEQUENCE [LARGE SCALE GENOMIC DNA]</scope>
    <source>
        <strain evidence="9">Shaxun</strain>
        <tissue evidence="9">Muscle</tissue>
    </source>
</reference>
<feature type="compositionally biased region" description="Basic residues" evidence="6">
    <location>
        <begin position="272"/>
        <end position="288"/>
    </location>
</feature>
<evidence type="ECO:0000256" key="1">
    <source>
        <dbReference type="ARBA" id="ARBA00000707"/>
    </source>
</evidence>
<organism evidence="9 10">
    <name type="scientific">Stichopus japonicus</name>
    <name type="common">Sea cucumber</name>
    <dbReference type="NCBI Taxonomy" id="307972"/>
    <lineage>
        <taxon>Eukaryota</taxon>
        <taxon>Metazoa</taxon>
        <taxon>Echinodermata</taxon>
        <taxon>Eleutherozoa</taxon>
        <taxon>Echinozoa</taxon>
        <taxon>Holothuroidea</taxon>
        <taxon>Aspidochirotacea</taxon>
        <taxon>Aspidochirotida</taxon>
        <taxon>Stichopodidae</taxon>
        <taxon>Apostichopus</taxon>
    </lineage>
</organism>
<dbReference type="PANTHER" id="PTHR21646:SF35">
    <property type="match status" value="1"/>
</dbReference>
<evidence type="ECO:0000256" key="2">
    <source>
        <dbReference type="ARBA" id="ARBA00012759"/>
    </source>
</evidence>
<feature type="compositionally biased region" description="Polar residues" evidence="6">
    <location>
        <begin position="745"/>
        <end position="755"/>
    </location>
</feature>
<evidence type="ECO:0000256" key="3">
    <source>
        <dbReference type="ARBA" id="ARBA00022771"/>
    </source>
</evidence>
<keyword evidence="4" id="KW-0862">Zinc</keyword>
<sequence length="786" mass="87189">MVEGPQKNLEFIPNNKEHLSSLQLEKPSTSIEKNQEGEKQWDDYLRNNESVIVDNFHGQLKSTVICNVCGHVSIIYEPFMYLSVPLPRAMEKQFGSWSNTHRYAVVLNKTDTVTELRRTLLYTLYGEISGREIVLAEGLDCHISRVLEDRLQLQSVDSGFRLIYAFEIDYKPCITVPLTSDLSNGTTLSVDISQAAGYGGTDSCTISSTSDFAALGSSQYVSPGFGFGNEWDLLGSEVTTSSSEEEKQKIASGSKDRLGPGKGKYCKQQQHGSRRCIKSKQRRLRAGRSRAGNGDGDQKEVPSSLAPSSSSKDTGNSSDPALAGASSCPPGPDPALAGASSCPPGPDDDDIKTEVGDQGQISDVKDELNANWHVCVICLEEMPSDQLLIHAICQGKLCHQCVSRIKKLYSEDFISCPLAPLPSSSAASCAIQKRVGRKRREKDDAVWSSNVLYIMNKVSGDDLFSQLENIAPVSADFAVALTDSQGRRCSRCPYDLQCTGCHLAREVDITLSPDDHLTVCFYDLTLQAVEEANRSLDHETMDHLESNDPSHYGCFRAFTASEELDDNNPWFCPECKKHRKAMKTIAIQKFPNTLIVYLKRFVFHQFTSTKLDNKVHFPIEDLSFSEFMSPDCSLVYDLQSAVCHFGGVNAGHYTSFVRNPITDSWQYCNDETIEERAPSLEDAENIYILFYQRKDTVLPFKLPRPIKPSEPLPSSPCKEVEQSPSPMDDQSHYSNSEDINRLLASLNQEEATTPAPTMVGVEAVQVKDSMEVPMNSSLEARLRELD</sequence>
<dbReference type="SUPFAM" id="SSF54001">
    <property type="entry name" value="Cysteine proteinases"/>
    <property type="match status" value="1"/>
</dbReference>
<dbReference type="InterPro" id="IPR050185">
    <property type="entry name" value="Ub_carboxyl-term_hydrolase"/>
</dbReference>
<dbReference type="Proteomes" id="UP000230750">
    <property type="component" value="Unassembled WGS sequence"/>
</dbReference>
<dbReference type="AlphaFoldDB" id="A0A2G8LRX8"/>
<keyword evidence="3 5" id="KW-0863">Zinc-finger</keyword>
<accession>A0A2G8LRX8</accession>
<dbReference type="PROSITE" id="PS50089">
    <property type="entry name" value="ZF_RING_2"/>
    <property type="match status" value="1"/>
</dbReference>
<dbReference type="GO" id="GO:0004843">
    <property type="term" value="F:cysteine-type deubiquitinase activity"/>
    <property type="evidence" value="ECO:0007669"/>
    <property type="project" value="UniProtKB-EC"/>
</dbReference>
<dbReference type="GO" id="GO:0016579">
    <property type="term" value="P:protein deubiquitination"/>
    <property type="evidence" value="ECO:0007669"/>
    <property type="project" value="InterPro"/>
</dbReference>
<proteinExistence type="predicted"/>
<dbReference type="EC" id="3.4.19.12" evidence="2"/>
<dbReference type="InterPro" id="IPR038765">
    <property type="entry name" value="Papain-like_cys_pep_sf"/>
</dbReference>
<evidence type="ECO:0000256" key="6">
    <source>
        <dbReference type="SAM" id="MobiDB-lite"/>
    </source>
</evidence>
<feature type="compositionally biased region" description="Basic and acidic residues" evidence="6">
    <location>
        <begin position="244"/>
        <end position="259"/>
    </location>
</feature>
<protein>
    <recommendedName>
        <fullName evidence="2">ubiquitinyl hydrolase 1</fullName>
        <ecNumber evidence="2">3.4.19.12</ecNumber>
    </recommendedName>
</protein>
<evidence type="ECO:0000259" key="8">
    <source>
        <dbReference type="PROSITE" id="PS50235"/>
    </source>
</evidence>
<dbReference type="InterPro" id="IPR001841">
    <property type="entry name" value="Znf_RING"/>
</dbReference>
<keyword evidence="3 5" id="KW-0479">Metal-binding</keyword>
<feature type="domain" description="RING-type" evidence="7">
    <location>
        <begin position="375"/>
        <end position="418"/>
    </location>
</feature>